<reference evidence="2" key="1">
    <citation type="submission" date="2023-10" db="EMBL/GenBank/DDBJ databases">
        <title>Genome assemblies of two species of porcelain crab, Petrolisthes cinctipes and Petrolisthes manimaculis (Anomura: Porcellanidae).</title>
        <authorList>
            <person name="Angst P."/>
        </authorList>
    </citation>
    <scope>NUCLEOTIDE SEQUENCE</scope>
    <source>
        <strain evidence="2">PB745_01</strain>
        <tissue evidence="2">Gill</tissue>
    </source>
</reference>
<accession>A0AAE1G3C8</accession>
<sequence>MGGQLNKVYIRLRRKLALRKQKLEHRMSMFNLEDSVKFLTRHGHLRIWHEQTHNHPALHQHRNTTESARSISGEQQ</sequence>
<dbReference type="EMBL" id="JAWQEG010000877">
    <property type="protein sequence ID" value="KAK3884540.1"/>
    <property type="molecule type" value="Genomic_DNA"/>
</dbReference>
<evidence type="ECO:0000313" key="3">
    <source>
        <dbReference type="Proteomes" id="UP001286313"/>
    </source>
</evidence>
<feature type="region of interest" description="Disordered" evidence="1">
    <location>
        <begin position="51"/>
        <end position="76"/>
    </location>
</feature>
<dbReference type="Proteomes" id="UP001286313">
    <property type="component" value="Unassembled WGS sequence"/>
</dbReference>
<organism evidence="2 3">
    <name type="scientific">Petrolisthes cinctipes</name>
    <name type="common">Flat porcelain crab</name>
    <dbReference type="NCBI Taxonomy" id="88211"/>
    <lineage>
        <taxon>Eukaryota</taxon>
        <taxon>Metazoa</taxon>
        <taxon>Ecdysozoa</taxon>
        <taxon>Arthropoda</taxon>
        <taxon>Crustacea</taxon>
        <taxon>Multicrustacea</taxon>
        <taxon>Malacostraca</taxon>
        <taxon>Eumalacostraca</taxon>
        <taxon>Eucarida</taxon>
        <taxon>Decapoda</taxon>
        <taxon>Pleocyemata</taxon>
        <taxon>Anomura</taxon>
        <taxon>Galatheoidea</taxon>
        <taxon>Porcellanidae</taxon>
        <taxon>Petrolisthes</taxon>
    </lineage>
</organism>
<evidence type="ECO:0000313" key="2">
    <source>
        <dbReference type="EMBL" id="KAK3884540.1"/>
    </source>
</evidence>
<gene>
    <name evidence="2" type="ORF">Pcinc_011213</name>
</gene>
<evidence type="ECO:0000256" key="1">
    <source>
        <dbReference type="SAM" id="MobiDB-lite"/>
    </source>
</evidence>
<comment type="caution">
    <text evidence="2">The sequence shown here is derived from an EMBL/GenBank/DDBJ whole genome shotgun (WGS) entry which is preliminary data.</text>
</comment>
<proteinExistence type="predicted"/>
<dbReference type="AlphaFoldDB" id="A0AAE1G3C8"/>
<keyword evidence="3" id="KW-1185">Reference proteome</keyword>
<protein>
    <submittedName>
        <fullName evidence="2">Uncharacterized protein</fullName>
    </submittedName>
</protein>
<name>A0AAE1G3C8_PETCI</name>
<feature type="compositionally biased region" description="Polar residues" evidence="1">
    <location>
        <begin position="65"/>
        <end position="76"/>
    </location>
</feature>